<proteinExistence type="predicted"/>
<dbReference type="Gene3D" id="3.40.630.30">
    <property type="match status" value="1"/>
</dbReference>
<comment type="caution">
    <text evidence="1">The sequence shown here is derived from an EMBL/GenBank/DDBJ whole genome shotgun (WGS) entry which is preliminary data.</text>
</comment>
<reference evidence="1" key="1">
    <citation type="submission" date="2022-07" db="EMBL/GenBank/DDBJ databases">
        <title>Draft genome sequence of Zalerion maritima ATCC 34329, a (micro)plastics degrading marine fungus.</title>
        <authorList>
            <person name="Paco A."/>
            <person name="Goncalves M.F.M."/>
            <person name="Rocha-Santos T.A.P."/>
            <person name="Alves A."/>
        </authorList>
    </citation>
    <scope>NUCLEOTIDE SEQUENCE</scope>
    <source>
        <strain evidence="1">ATCC 34329</strain>
    </source>
</reference>
<dbReference type="SUPFAM" id="SSF55729">
    <property type="entry name" value="Acyl-CoA N-acyltransferases (Nat)"/>
    <property type="match status" value="1"/>
</dbReference>
<dbReference type="PANTHER" id="PTHR20958">
    <property type="entry name" value="GLYCINE N-ACYLTRANSFERASE-LIKE PROTEIN"/>
    <property type="match status" value="1"/>
</dbReference>
<dbReference type="Proteomes" id="UP001201980">
    <property type="component" value="Unassembled WGS sequence"/>
</dbReference>
<evidence type="ECO:0008006" key="3">
    <source>
        <dbReference type="Google" id="ProtNLM"/>
    </source>
</evidence>
<dbReference type="InterPro" id="IPR053225">
    <property type="entry name" value="Acyl-CoA_N-acyltransferase"/>
</dbReference>
<gene>
    <name evidence="1" type="ORF">MKZ38_005675</name>
</gene>
<dbReference type="InterPro" id="IPR016181">
    <property type="entry name" value="Acyl_CoA_acyltransferase"/>
</dbReference>
<keyword evidence="2" id="KW-1185">Reference proteome</keyword>
<name>A0AAD5S3V4_9PEZI</name>
<dbReference type="PANTHER" id="PTHR20958:SF6">
    <property type="entry name" value="GLYCINE N-ACYLTRANSFERASE-LIKE PROTEIN"/>
    <property type="match status" value="1"/>
</dbReference>
<dbReference type="AlphaFoldDB" id="A0AAD5S3V4"/>
<dbReference type="EMBL" id="JAKWBI020000033">
    <property type="protein sequence ID" value="KAJ2905376.1"/>
    <property type="molecule type" value="Genomic_DNA"/>
</dbReference>
<organism evidence="1 2">
    <name type="scientific">Zalerion maritima</name>
    <dbReference type="NCBI Taxonomy" id="339359"/>
    <lineage>
        <taxon>Eukaryota</taxon>
        <taxon>Fungi</taxon>
        <taxon>Dikarya</taxon>
        <taxon>Ascomycota</taxon>
        <taxon>Pezizomycotina</taxon>
        <taxon>Sordariomycetes</taxon>
        <taxon>Lulworthiomycetidae</taxon>
        <taxon>Lulworthiales</taxon>
        <taxon>Lulworthiaceae</taxon>
        <taxon>Zalerion</taxon>
    </lineage>
</organism>
<accession>A0AAD5S3V4</accession>
<protein>
    <recommendedName>
        <fullName evidence="3">N-acetyltransferase domain-containing protein</fullName>
    </recommendedName>
</protein>
<evidence type="ECO:0000313" key="2">
    <source>
        <dbReference type="Proteomes" id="UP001201980"/>
    </source>
</evidence>
<evidence type="ECO:0000313" key="1">
    <source>
        <dbReference type="EMBL" id="KAJ2905376.1"/>
    </source>
</evidence>
<sequence>MPGSTSIPTTTVTKAQVSQYQKKAPLSIIRLLESHLPESLPLFRRLQFLNRSQSSDSAHVLFSHLCMHDDGRPEEVHDRTKEFVAAYIDISRGPETEMWVYCSVEKGLINDHPEAVAECISGLMARAKAILAEYPHPRPIEGSFVIGALAEPTRTLLLKYGDLEVVRDTFWDRWDFRVGDMPSTLGSPDDVLPPGFKWSAVGKEDAETAVSSTQIRRTVETMMKLPGLAVKTYTGELVAWGFLGLDGSLITLHCEPPYRGQGIAKKLGAKLHREQLSTFGEDGIGRADIAGDNVASQNVAKSLGAKKFSVISWVRRFNPQKSRDFYNGPG</sequence>